<organism evidence="1 2">
    <name type="scientific">Melittangium boletus DSM 14713</name>
    <dbReference type="NCBI Taxonomy" id="1294270"/>
    <lineage>
        <taxon>Bacteria</taxon>
        <taxon>Pseudomonadati</taxon>
        <taxon>Myxococcota</taxon>
        <taxon>Myxococcia</taxon>
        <taxon>Myxococcales</taxon>
        <taxon>Cystobacterineae</taxon>
        <taxon>Archangiaceae</taxon>
        <taxon>Melittangium</taxon>
    </lineage>
</organism>
<evidence type="ECO:0000313" key="2">
    <source>
        <dbReference type="Proteomes" id="UP000217289"/>
    </source>
</evidence>
<dbReference type="KEGG" id="mbd:MEBOL_003621"/>
<dbReference type="EMBL" id="CP022163">
    <property type="protein sequence ID" value="ATB30166.1"/>
    <property type="molecule type" value="Genomic_DNA"/>
</dbReference>
<reference evidence="1 2" key="1">
    <citation type="submission" date="2017-06" db="EMBL/GenBank/DDBJ databases">
        <authorList>
            <person name="Kim H.J."/>
            <person name="Triplett B.A."/>
        </authorList>
    </citation>
    <scope>NUCLEOTIDE SEQUENCE [LARGE SCALE GENOMIC DNA]</scope>
    <source>
        <strain evidence="1 2">DSM 14713</strain>
    </source>
</reference>
<dbReference type="RefSeq" id="WP_095978645.1">
    <property type="nucleotide sequence ID" value="NZ_CP022163.1"/>
</dbReference>
<sequence length="267" mass="30699">MTVPHSPVLEFPAMLHGLTGTVLRNVRAKGQGWAREYLKTSVFTQPQRMLQVPPGELLEMQSGVLFDNKSHPRWRVHLFAEVFMSLNDGVPKEERPRMEKAFESFCLSTPWGALFHAVSPLPPRSAERMARRLAALLRFWDVLQGPRYAFWFDRKDTLEELMEDIYRETMEAWCPGSSASVREHLALTVERMAHATREDCMEAVLRVMPALVGVDTGFKHREVLGDPGFLRERLAALRPEDFEDVSSAYKYTVSMRLAAWDRELGRH</sequence>
<accession>A0A250IGV3</accession>
<dbReference type="AlphaFoldDB" id="A0A250IGV3"/>
<proteinExistence type="predicted"/>
<protein>
    <submittedName>
        <fullName evidence="1">Uncharacterized protein</fullName>
    </submittedName>
</protein>
<keyword evidence="2" id="KW-1185">Reference proteome</keyword>
<gene>
    <name evidence="1" type="ORF">MEBOL_003621</name>
</gene>
<dbReference type="Proteomes" id="UP000217289">
    <property type="component" value="Chromosome"/>
</dbReference>
<name>A0A250IGV3_9BACT</name>
<evidence type="ECO:0000313" key="1">
    <source>
        <dbReference type="EMBL" id="ATB30166.1"/>
    </source>
</evidence>